<dbReference type="AlphaFoldDB" id="A0AAD8YHE2"/>
<gene>
    <name evidence="2" type="ORF">QTG54_002665</name>
</gene>
<dbReference type="Proteomes" id="UP001224775">
    <property type="component" value="Unassembled WGS sequence"/>
</dbReference>
<feature type="compositionally biased region" description="Acidic residues" evidence="1">
    <location>
        <begin position="398"/>
        <end position="414"/>
    </location>
</feature>
<feature type="compositionally biased region" description="Basic and acidic residues" evidence="1">
    <location>
        <begin position="619"/>
        <end position="632"/>
    </location>
</feature>
<feature type="compositionally biased region" description="Basic and acidic residues" evidence="1">
    <location>
        <begin position="539"/>
        <end position="560"/>
    </location>
</feature>
<comment type="caution">
    <text evidence="2">The sequence shown here is derived from an EMBL/GenBank/DDBJ whole genome shotgun (WGS) entry which is preliminary data.</text>
</comment>
<feature type="region of interest" description="Disordered" evidence="1">
    <location>
        <begin position="112"/>
        <end position="145"/>
    </location>
</feature>
<evidence type="ECO:0000313" key="2">
    <source>
        <dbReference type="EMBL" id="KAK1746058.1"/>
    </source>
</evidence>
<evidence type="ECO:0000313" key="3">
    <source>
        <dbReference type="Proteomes" id="UP001224775"/>
    </source>
</evidence>
<feature type="region of interest" description="Disordered" evidence="1">
    <location>
        <begin position="166"/>
        <end position="287"/>
    </location>
</feature>
<name>A0AAD8YHE2_9STRA</name>
<evidence type="ECO:0000256" key="1">
    <source>
        <dbReference type="SAM" id="MobiDB-lite"/>
    </source>
</evidence>
<feature type="compositionally biased region" description="Low complexity" evidence="1">
    <location>
        <begin position="441"/>
        <end position="450"/>
    </location>
</feature>
<feature type="compositionally biased region" description="Acidic residues" evidence="1">
    <location>
        <begin position="470"/>
        <end position="508"/>
    </location>
</feature>
<feature type="compositionally biased region" description="Acidic residues" evidence="1">
    <location>
        <begin position="375"/>
        <end position="390"/>
    </location>
</feature>
<feature type="compositionally biased region" description="Acidic residues" evidence="1">
    <location>
        <begin position="318"/>
        <end position="354"/>
    </location>
</feature>
<feature type="region of interest" description="Disordered" evidence="1">
    <location>
        <begin position="611"/>
        <end position="632"/>
    </location>
</feature>
<reference evidence="2" key="1">
    <citation type="submission" date="2023-06" db="EMBL/GenBank/DDBJ databases">
        <title>Survivors Of The Sea: Transcriptome response of Skeletonema marinoi to long-term dormancy.</title>
        <authorList>
            <person name="Pinder M.I.M."/>
            <person name="Kourtchenko O."/>
            <person name="Robertson E.K."/>
            <person name="Larsson T."/>
            <person name="Maumus F."/>
            <person name="Osuna-Cruz C.M."/>
            <person name="Vancaester E."/>
            <person name="Stenow R."/>
            <person name="Vandepoele K."/>
            <person name="Ploug H."/>
            <person name="Bruchert V."/>
            <person name="Godhe A."/>
            <person name="Topel M."/>
        </authorList>
    </citation>
    <scope>NUCLEOTIDE SEQUENCE</scope>
    <source>
        <strain evidence="2">R05AC</strain>
    </source>
</reference>
<feature type="region of interest" description="Disordered" evidence="1">
    <location>
        <begin position="676"/>
        <end position="701"/>
    </location>
</feature>
<proteinExistence type="predicted"/>
<feature type="region of interest" description="Disordered" evidence="1">
    <location>
        <begin position="430"/>
        <end position="580"/>
    </location>
</feature>
<feature type="compositionally biased region" description="Low complexity" evidence="1">
    <location>
        <begin position="218"/>
        <end position="261"/>
    </location>
</feature>
<organism evidence="2 3">
    <name type="scientific">Skeletonema marinoi</name>
    <dbReference type="NCBI Taxonomy" id="267567"/>
    <lineage>
        <taxon>Eukaryota</taxon>
        <taxon>Sar</taxon>
        <taxon>Stramenopiles</taxon>
        <taxon>Ochrophyta</taxon>
        <taxon>Bacillariophyta</taxon>
        <taxon>Coscinodiscophyceae</taxon>
        <taxon>Thalassiosirophycidae</taxon>
        <taxon>Thalassiosirales</taxon>
        <taxon>Skeletonemataceae</taxon>
        <taxon>Skeletonema</taxon>
        <taxon>Skeletonema marinoi-dohrnii complex</taxon>
    </lineage>
</organism>
<feature type="region of interest" description="Disordered" evidence="1">
    <location>
        <begin position="369"/>
        <end position="417"/>
    </location>
</feature>
<protein>
    <submittedName>
        <fullName evidence="2">Uncharacterized protein</fullName>
    </submittedName>
</protein>
<accession>A0AAD8YHE2</accession>
<keyword evidence="3" id="KW-1185">Reference proteome</keyword>
<feature type="region of interest" description="Disordered" evidence="1">
    <location>
        <begin position="303"/>
        <end position="354"/>
    </location>
</feature>
<sequence length="843" mass="92821">MTAESERIKALAGLLTNEDLYDDDLFFSGSVKQKQQVIVEKLSKNAPIKDNGGTLPLSLHHKQQQQQSVIDLVKQPSHNNNNNDGEVKFGGSANQTTFVSSSVRERAAAMSGFLTKKKDGPTSGQARAMEWRGGGNTSTGDNTILECTPKKIAPTFVSKFDRVVVGENDANNGGTPSNKKNKGMKKKSKPSFLFQFDDSPRADGGGAGGNFKEEEGVPRAPLTPRTPRAPLTPRTPSRATNSNSDSNNLLSPRTPRQTTTPRGRHRSTMLPSPRAGAGMNSQTNFEQPPAALNCSMAVEAGSITEEIDDWLGGMSLSDSDDGEEDDDDDDDDDEHPIDNGYEEDDDYESNGDDEFFMNDLDKVLSEANGFLENVVDSESEEEEEGEEKEEEGVHFGFNDEEESVGMSDELESELESARQLAEGFTRFLVRDEGSMSPVAASSSSSSSSSSREAVENLEEEEEVNCAWAGGEEEEVEEEEYVLCASIEDEVAEEERVEEESVEDNDGDWEGWTRNNDFFANFDDEEDEAEDASRIGESALPREETAPSRVEPDMPRSETKSNKPKLRIQIKGAPEFKSTKEEGDEGVFFYASQPSPLARDDEQLLDTQAIMPSPVSVEPDSSKADTSHKKFDTSPKKFGLKKIVQRACPESDDETVEESSIIEDEVSPFHAHFDMSVSLTRDETEKKPAKTPPKLTIYIKGAPQFTPSQQFEEEDAFYFSQPSPLVGDDKGLLSSNFSSSPSVFEQKKEKTLSSSTKKHLKNFVSKTRQSKGITKFDQDSSKDVFGDHSGPECFNNDFFFAAPASPVRQAKDAMKEGGSTKKKILGMLSGKKKKQNRGLYLLDD</sequence>
<feature type="compositionally biased region" description="Basic residues" evidence="1">
    <location>
        <begin position="179"/>
        <end position="189"/>
    </location>
</feature>
<dbReference type="EMBL" id="JATAAI010000004">
    <property type="protein sequence ID" value="KAK1746058.1"/>
    <property type="molecule type" value="Genomic_DNA"/>
</dbReference>